<dbReference type="EMBL" id="JBGFTU010000016">
    <property type="protein sequence ID" value="MEZ0165951.1"/>
    <property type="molecule type" value="Genomic_DNA"/>
</dbReference>
<name>A0ABV4H6B3_9ACTN</name>
<accession>A0ABV4H6B3</accession>
<sequence>MDTVRGTLDAVVDRDERAPCRHLGVDTRLPPGEADVLRERVDRAGGLDAVLVREVSHQQLGSLHVVEAVDRRGKPVGRFQTQPAAHGAVVVVVVVAASLSADRW</sequence>
<comment type="caution">
    <text evidence="1">The sequence shown here is derived from an EMBL/GenBank/DDBJ whole genome shotgun (WGS) entry which is preliminary data.</text>
</comment>
<evidence type="ECO:0000313" key="2">
    <source>
        <dbReference type="Proteomes" id="UP001565927"/>
    </source>
</evidence>
<proteinExistence type="predicted"/>
<evidence type="ECO:0000313" key="1">
    <source>
        <dbReference type="EMBL" id="MEZ0165951.1"/>
    </source>
</evidence>
<protein>
    <submittedName>
        <fullName evidence="1">Uncharacterized protein</fullName>
    </submittedName>
</protein>
<dbReference type="RefSeq" id="WP_370442175.1">
    <property type="nucleotide sequence ID" value="NZ_JBGFTU010000016.1"/>
</dbReference>
<dbReference type="Proteomes" id="UP001565927">
    <property type="component" value="Unassembled WGS sequence"/>
</dbReference>
<keyword evidence="2" id="KW-1185">Reference proteome</keyword>
<organism evidence="1 2">
    <name type="scientific">Kineococcus halophytocola</name>
    <dbReference type="NCBI Taxonomy" id="3234027"/>
    <lineage>
        <taxon>Bacteria</taxon>
        <taxon>Bacillati</taxon>
        <taxon>Actinomycetota</taxon>
        <taxon>Actinomycetes</taxon>
        <taxon>Kineosporiales</taxon>
        <taxon>Kineosporiaceae</taxon>
        <taxon>Kineococcus</taxon>
    </lineage>
</organism>
<reference evidence="1 2" key="1">
    <citation type="submission" date="2024-07" db="EMBL/GenBank/DDBJ databases">
        <authorList>
            <person name="Thanompreechachai J."/>
            <person name="Duangmal K."/>
        </authorList>
    </citation>
    <scope>NUCLEOTIDE SEQUENCE [LARGE SCALE GENOMIC DNA]</scope>
    <source>
        <strain evidence="1 2">LSe6-4</strain>
    </source>
</reference>
<gene>
    <name evidence="1" type="ORF">AB2L27_14420</name>
</gene>